<dbReference type="Proteomes" id="UP001168821">
    <property type="component" value="Unassembled WGS sequence"/>
</dbReference>
<name>A0AA38HL25_9CUCU</name>
<dbReference type="EMBL" id="JALNTZ010000012">
    <property type="protein sequence ID" value="KAJ3639161.1"/>
    <property type="molecule type" value="Genomic_DNA"/>
</dbReference>
<reference evidence="1" key="1">
    <citation type="journal article" date="2023" name="G3 (Bethesda)">
        <title>Whole genome assemblies of Zophobas morio and Tenebrio molitor.</title>
        <authorList>
            <person name="Kaur S."/>
            <person name="Stinson S.A."/>
            <person name="diCenzo G.C."/>
        </authorList>
    </citation>
    <scope>NUCLEOTIDE SEQUENCE</scope>
    <source>
        <strain evidence="1">QUZm001</strain>
    </source>
</reference>
<proteinExistence type="predicted"/>
<sequence length="145" mass="15537">MADTDLLKVLAENAASILSKAQLDPKNFGDGKIGVFVDSIVEGVGVLSEYFVTSKDASAKRIQAQKCLLNIVAAAKEISVAKNSMSDLSSENLKHVIREVLEEKSEDQLSFSQIVKQQKSAGRVSGVGVTVSKKPKVYKTVLSVP</sequence>
<organism evidence="1 2">
    <name type="scientific">Zophobas morio</name>
    <dbReference type="NCBI Taxonomy" id="2755281"/>
    <lineage>
        <taxon>Eukaryota</taxon>
        <taxon>Metazoa</taxon>
        <taxon>Ecdysozoa</taxon>
        <taxon>Arthropoda</taxon>
        <taxon>Hexapoda</taxon>
        <taxon>Insecta</taxon>
        <taxon>Pterygota</taxon>
        <taxon>Neoptera</taxon>
        <taxon>Endopterygota</taxon>
        <taxon>Coleoptera</taxon>
        <taxon>Polyphaga</taxon>
        <taxon>Cucujiformia</taxon>
        <taxon>Tenebrionidae</taxon>
        <taxon>Zophobas</taxon>
    </lineage>
</organism>
<protein>
    <submittedName>
        <fullName evidence="1">Uncharacterized protein</fullName>
    </submittedName>
</protein>
<dbReference type="AlphaFoldDB" id="A0AA38HL25"/>
<gene>
    <name evidence="1" type="ORF">Zmor_004032</name>
</gene>
<keyword evidence="2" id="KW-1185">Reference proteome</keyword>
<comment type="caution">
    <text evidence="1">The sequence shown here is derived from an EMBL/GenBank/DDBJ whole genome shotgun (WGS) entry which is preliminary data.</text>
</comment>
<evidence type="ECO:0000313" key="2">
    <source>
        <dbReference type="Proteomes" id="UP001168821"/>
    </source>
</evidence>
<accession>A0AA38HL25</accession>
<evidence type="ECO:0000313" key="1">
    <source>
        <dbReference type="EMBL" id="KAJ3639161.1"/>
    </source>
</evidence>